<dbReference type="PANTHER" id="PTHR33841">
    <property type="entry name" value="DNA METHYLTRANSFERASE YEEA-RELATED"/>
    <property type="match status" value="1"/>
</dbReference>
<feature type="domain" description="Schlafen AlbA-2" evidence="6">
    <location>
        <begin position="1351"/>
        <end position="1486"/>
    </location>
</feature>
<evidence type="ECO:0000259" key="7">
    <source>
        <dbReference type="Pfam" id="PF07669"/>
    </source>
</evidence>
<dbReference type="RefSeq" id="WP_176788140.1">
    <property type="nucleotide sequence ID" value="NZ_JABXWR010000001.1"/>
</dbReference>
<dbReference type="GO" id="GO:0032259">
    <property type="term" value="P:methylation"/>
    <property type="evidence" value="ECO:0007669"/>
    <property type="project" value="UniProtKB-KW"/>
</dbReference>
<keyword evidence="3" id="KW-0808">Transferase</keyword>
<proteinExistence type="predicted"/>
<dbReference type="GO" id="GO:0006304">
    <property type="term" value="P:DNA modification"/>
    <property type="evidence" value="ECO:0007669"/>
    <property type="project" value="InterPro"/>
</dbReference>
<comment type="caution">
    <text evidence="8">The sequence shown here is derived from an EMBL/GenBank/DDBJ whole genome shotgun (WGS) entry which is preliminary data.</text>
</comment>
<dbReference type="EMBL" id="JABXWR010000001">
    <property type="protein sequence ID" value="NVO66444.1"/>
    <property type="molecule type" value="Genomic_DNA"/>
</dbReference>
<keyword evidence="9" id="KW-1185">Reference proteome</keyword>
<evidence type="ECO:0000256" key="5">
    <source>
        <dbReference type="ARBA" id="ARBA00047942"/>
    </source>
</evidence>
<dbReference type="Gene3D" id="3.40.50.150">
    <property type="entry name" value="Vaccinia Virus protein VP39"/>
    <property type="match status" value="2"/>
</dbReference>
<name>A0A7K4HMH3_9EURY</name>
<dbReference type="Pfam" id="PF04326">
    <property type="entry name" value="SLFN_AlbA_2"/>
    <property type="match status" value="1"/>
</dbReference>
<gene>
    <name evidence="8" type="ORF">HWN36_03740</name>
</gene>
<dbReference type="InterPro" id="IPR011639">
    <property type="entry name" value="MethylTrfase_TaqI-like_dom"/>
</dbReference>
<organism evidence="8 9">
    <name type="scientific">Methanofollis tationis</name>
    <dbReference type="NCBI Taxonomy" id="81417"/>
    <lineage>
        <taxon>Archaea</taxon>
        <taxon>Methanobacteriati</taxon>
        <taxon>Methanobacteriota</taxon>
        <taxon>Stenosarchaea group</taxon>
        <taxon>Methanomicrobia</taxon>
        <taxon>Methanomicrobiales</taxon>
        <taxon>Methanomicrobiaceae</taxon>
        <taxon>Methanofollis</taxon>
    </lineage>
</organism>
<dbReference type="GO" id="GO:0009007">
    <property type="term" value="F:site-specific DNA-methyltransferase (adenine-specific) activity"/>
    <property type="evidence" value="ECO:0007669"/>
    <property type="project" value="UniProtKB-EC"/>
</dbReference>
<dbReference type="Proteomes" id="UP000570823">
    <property type="component" value="Unassembled WGS sequence"/>
</dbReference>
<dbReference type="Gene3D" id="3.30.950.30">
    <property type="entry name" value="Schlafen, AAA domain"/>
    <property type="match status" value="1"/>
</dbReference>
<evidence type="ECO:0000259" key="6">
    <source>
        <dbReference type="Pfam" id="PF04326"/>
    </source>
</evidence>
<keyword evidence="4" id="KW-0949">S-adenosyl-L-methionine</keyword>
<dbReference type="SUPFAM" id="SSF53335">
    <property type="entry name" value="S-adenosyl-L-methionine-dependent methyltransferases"/>
    <property type="match status" value="1"/>
</dbReference>
<dbReference type="EC" id="2.1.1.72" evidence="1"/>
<keyword evidence="2" id="KW-0489">Methyltransferase</keyword>
<evidence type="ECO:0000256" key="4">
    <source>
        <dbReference type="ARBA" id="ARBA00022691"/>
    </source>
</evidence>
<dbReference type="OrthoDB" id="112158at2157"/>
<feature type="domain" description="Type II methyltransferase M.TaqI-like" evidence="7">
    <location>
        <begin position="567"/>
        <end position="794"/>
    </location>
</feature>
<dbReference type="InterPro" id="IPR038461">
    <property type="entry name" value="Schlafen_AlbA_2_dom_sf"/>
</dbReference>
<comment type="catalytic activity">
    <reaction evidence="5">
        <text>a 2'-deoxyadenosine in DNA + S-adenosyl-L-methionine = an N(6)-methyl-2'-deoxyadenosine in DNA + S-adenosyl-L-homocysteine + H(+)</text>
        <dbReference type="Rhea" id="RHEA:15197"/>
        <dbReference type="Rhea" id="RHEA-COMP:12418"/>
        <dbReference type="Rhea" id="RHEA-COMP:12419"/>
        <dbReference type="ChEBI" id="CHEBI:15378"/>
        <dbReference type="ChEBI" id="CHEBI:57856"/>
        <dbReference type="ChEBI" id="CHEBI:59789"/>
        <dbReference type="ChEBI" id="CHEBI:90615"/>
        <dbReference type="ChEBI" id="CHEBI:90616"/>
        <dbReference type="EC" id="2.1.1.72"/>
    </reaction>
</comment>
<dbReference type="PANTHER" id="PTHR33841:SF1">
    <property type="entry name" value="DNA METHYLTRANSFERASE A"/>
    <property type="match status" value="1"/>
</dbReference>
<sequence length="1506" mass="169877">MRREEQSFVRVSGGIITSHFVSLMEDEDHGFEYARPETFVSPWEEEDAAPQDEKEFLRRVREVWDDLRGRFDEKYRDIHAGRVSAEDARRLWQRPVLKALGFDPVSTNRQIVISDRLKYRFSHRGWFARQGIARPPVIHILPPGADPDVRPSRGEPSPQDALQDCLNRHDATWAMLMNETVIRILRDYHHTTVPGYVEFDLEGIFLNRSFPEFLALYRFCHASRFARSPASGKEPLEEYYEVSRQAGERIGESLRENVVLAIEELGNGFLDGALIERLRGDDAACRAYYQEILAVVYRIIFMLFAEQRGVLGGGEHGSLFLEEYSVTSLRERVDAFAERDDRHTDLWEGLCVTFRMMEEGVPALGVNAFDGVLFSRGNERFLKGVRCRNTALMNAIRALTWTQPENGGQGRRRNGAYGRQRISYADLSVEEIGAIYESLLDYTPRITAGFEEVEGREYRPGVFMLDPRGSERKTTGSYYTNPDLIAELVRSALDPVIADRLSRAGPEPAARERALLSIRVCDPACGSGAFLIAAANRLGRELAKVRSGTELPAAAEVHAARRDVLSHCIYGVDLNPMAVELAKVSLWINALVADRPLSFLDHHVRCGNSLVGATPDLVADGVPDEAYTPAEGESRDAAREVKRANKEQRTNRTFAAFSEPPGIPEACVRQFAALAESAEDDPAAVARKREAYERLVCSDRVARDRLAADCWCAAFFWPMDAEHAGTAPTTETVRMALAHGGEGLDPATRAGVERIAARHRFFHWHIAFPEVFADGGFDCVLGNPPWERIKIQEKEFFAFRDPAVAGARNAAERNRMITALKKANPALHAEFLDATRASERESLFIRTSGRFPLTGRGDINTYTVFSELARRVIAPRGRAGIIVPTGIATDATTAPFFGDLVESASLVSLYDFENRQKLFPIDSRMKFCLLTMAGSEAGAGAFDLAFFLHRIEDLHDDDRHFTLTPEEIGLINPNTKNCPIFRSKRDAEITKAVYRRVPVLVDEAKGDAGNLWDVSFQAMFHMSNDSHLFRTREEMEEAGFVLEGNRFVKGDEVWLPLYEAKMFHQYDHRFGTFEGVDDRGNTHIPTPTTEQHADPNFIVMPWYWVSEISVREINEDFKWYIGFRDITNSTNERTGVYSIIPYSGVGNTSPLIILSSIPPTLILLIISNFNCPSYDYCIRLKMGGTHLTYFIFKQLPVLPPSTYTPALTDFIAPRVVELTYTAWDLEAFASDVLAEVGVETWNRWFPANPVGKDGRPTPFVWDEERRFDLRCDLDALYFHLYGISREDADYIMETFPIVRRKDEAAYGRYRTKEVILQKYDALAGEFVRVLRADLPERDGAPDWAALIRGGENEGVEFKTSMSWDAATGRRNKALEHTIARTLASFMNTRGGVLFLGLDDSSGIVGLDGDISLSRRQNEDGLRLRFDDLVRTYLGNAHLPQVTVHPLDGDGKRYWAVEVRPADDPVYVTNNGDEEFWVRGTASSRKLSVRETVEYIRGRFSAPSSER</sequence>
<evidence type="ECO:0000256" key="1">
    <source>
        <dbReference type="ARBA" id="ARBA00011900"/>
    </source>
</evidence>
<dbReference type="InterPro" id="IPR007421">
    <property type="entry name" value="Schlafen_AlbA_2_dom"/>
</dbReference>
<evidence type="ECO:0000256" key="3">
    <source>
        <dbReference type="ARBA" id="ARBA00022679"/>
    </source>
</evidence>
<protein>
    <recommendedName>
        <fullName evidence="1">site-specific DNA-methyltransferase (adenine-specific)</fullName>
        <ecNumber evidence="1">2.1.1.72</ecNumber>
    </recommendedName>
</protein>
<evidence type="ECO:0000313" key="9">
    <source>
        <dbReference type="Proteomes" id="UP000570823"/>
    </source>
</evidence>
<dbReference type="PRINTS" id="PR00507">
    <property type="entry name" value="N12N6MTFRASE"/>
</dbReference>
<dbReference type="Pfam" id="PF07669">
    <property type="entry name" value="Eco57I"/>
    <property type="match status" value="1"/>
</dbReference>
<dbReference type="InterPro" id="IPR029063">
    <property type="entry name" value="SAM-dependent_MTases_sf"/>
</dbReference>
<evidence type="ECO:0000256" key="2">
    <source>
        <dbReference type="ARBA" id="ARBA00022603"/>
    </source>
</evidence>
<accession>A0A7K4HMH3</accession>
<evidence type="ECO:0000313" key="8">
    <source>
        <dbReference type="EMBL" id="NVO66444.1"/>
    </source>
</evidence>
<dbReference type="InterPro" id="IPR050953">
    <property type="entry name" value="N4_N6_ade-DNA_methylase"/>
</dbReference>
<reference evidence="8 9" key="1">
    <citation type="submission" date="2020-06" db="EMBL/GenBank/DDBJ databases">
        <title>Methanofollis fontis sp. nov., a methanogen isolated from marine sediments near a cold seep at Four-Way Closure Ridge offshore southwestern Taiwan.</title>
        <authorList>
            <person name="Chen S.-C."/>
            <person name="Teng N.-H."/>
            <person name="Lin Y.-S."/>
            <person name="Lai M.-C."/>
            <person name="Chen H.-H."/>
            <person name="Wang C.-C."/>
        </authorList>
    </citation>
    <scope>NUCLEOTIDE SEQUENCE [LARGE SCALE GENOMIC DNA]</scope>
    <source>
        <strain evidence="8 9">DSM 2702</strain>
    </source>
</reference>